<evidence type="ECO:0000313" key="7">
    <source>
        <dbReference type="Proteomes" id="UP000561681"/>
    </source>
</evidence>
<comment type="similarity">
    <text evidence="1">Belongs to the membrane fusion protein (MFP) (TC 8.A.1) family.</text>
</comment>
<dbReference type="RefSeq" id="WP_184168213.1">
    <property type="nucleotide sequence ID" value="NZ_JACHLD010000014.1"/>
</dbReference>
<keyword evidence="3" id="KW-0175">Coiled coil</keyword>
<dbReference type="NCBIfam" id="TIGR01730">
    <property type="entry name" value="RND_mfp"/>
    <property type="match status" value="1"/>
</dbReference>
<comment type="caution">
    <text evidence="6">The sequence shown here is derived from an EMBL/GenBank/DDBJ whole genome shotgun (WGS) entry which is preliminary data.</text>
</comment>
<dbReference type="Pfam" id="PF25989">
    <property type="entry name" value="YknX_C"/>
    <property type="match status" value="1"/>
</dbReference>
<feature type="domain" description="YknX-like C-terminal permuted SH3-like" evidence="5">
    <location>
        <begin position="303"/>
        <end position="370"/>
    </location>
</feature>
<dbReference type="GO" id="GO:1990281">
    <property type="term" value="C:efflux pump complex"/>
    <property type="evidence" value="ECO:0007669"/>
    <property type="project" value="TreeGrafter"/>
</dbReference>
<organism evidence="6 7">
    <name type="scientific">Flavobacterium nitrogenifigens</name>
    <dbReference type="NCBI Taxonomy" id="1617283"/>
    <lineage>
        <taxon>Bacteria</taxon>
        <taxon>Pseudomonadati</taxon>
        <taxon>Bacteroidota</taxon>
        <taxon>Flavobacteriia</taxon>
        <taxon>Flavobacteriales</taxon>
        <taxon>Flavobacteriaceae</taxon>
        <taxon>Flavobacterium</taxon>
    </lineage>
</organism>
<gene>
    <name evidence="6" type="ORF">HNP37_004812</name>
</gene>
<dbReference type="Gene3D" id="2.40.30.170">
    <property type="match status" value="1"/>
</dbReference>
<keyword evidence="4" id="KW-0812">Transmembrane</keyword>
<name>A0A7W7J1W7_9FLAO</name>
<keyword evidence="2" id="KW-0813">Transport</keyword>
<proteinExistence type="inferred from homology"/>
<dbReference type="InterPro" id="IPR058637">
    <property type="entry name" value="YknX-like_C"/>
</dbReference>
<dbReference type="Gene3D" id="1.10.287.470">
    <property type="entry name" value="Helix hairpin bin"/>
    <property type="match status" value="1"/>
</dbReference>
<keyword evidence="4" id="KW-0472">Membrane</keyword>
<dbReference type="EMBL" id="JACHLD010000014">
    <property type="protein sequence ID" value="MBB4804714.1"/>
    <property type="molecule type" value="Genomic_DNA"/>
</dbReference>
<dbReference type="PANTHER" id="PTHR30469:SF15">
    <property type="entry name" value="HLYD FAMILY OF SECRETION PROTEINS"/>
    <property type="match status" value="1"/>
</dbReference>
<accession>A0A7W7J1W7</accession>
<keyword evidence="4" id="KW-1133">Transmembrane helix</keyword>
<reference evidence="6 7" key="1">
    <citation type="submission" date="2020-08" db="EMBL/GenBank/DDBJ databases">
        <title>Functional genomics of gut bacteria from endangered species of beetles.</title>
        <authorList>
            <person name="Carlos-Shanley C."/>
        </authorList>
    </citation>
    <scope>NUCLEOTIDE SEQUENCE [LARGE SCALE GENOMIC DNA]</scope>
    <source>
        <strain evidence="6 7">S00142</strain>
    </source>
</reference>
<feature type="transmembrane region" description="Helical" evidence="4">
    <location>
        <begin position="12"/>
        <end position="31"/>
    </location>
</feature>
<evidence type="ECO:0000256" key="1">
    <source>
        <dbReference type="ARBA" id="ARBA00009477"/>
    </source>
</evidence>
<dbReference type="InterPro" id="IPR006143">
    <property type="entry name" value="RND_pump_MFP"/>
</dbReference>
<dbReference type="PANTHER" id="PTHR30469">
    <property type="entry name" value="MULTIDRUG RESISTANCE PROTEIN MDTA"/>
    <property type="match status" value="1"/>
</dbReference>
<evidence type="ECO:0000256" key="3">
    <source>
        <dbReference type="SAM" id="Coils"/>
    </source>
</evidence>
<dbReference type="AlphaFoldDB" id="A0A7W7J1W7"/>
<dbReference type="Gene3D" id="2.40.420.20">
    <property type="match status" value="1"/>
</dbReference>
<dbReference type="FunFam" id="2.40.420.20:FF:000006">
    <property type="entry name" value="RND family efflux transporter MFP subunit"/>
    <property type="match status" value="1"/>
</dbReference>
<feature type="coiled-coil region" evidence="3">
    <location>
        <begin position="155"/>
        <end position="182"/>
    </location>
</feature>
<dbReference type="SUPFAM" id="SSF111369">
    <property type="entry name" value="HlyD-like secretion proteins"/>
    <property type="match status" value="1"/>
</dbReference>
<evidence type="ECO:0000259" key="5">
    <source>
        <dbReference type="Pfam" id="PF25989"/>
    </source>
</evidence>
<sequence length="373" mass="41017">MKNTNQKKRNLIILASFCLLVILPIIIVLAGNKKKINESARPVDRTDIPVAVSVMTAKISPLKTNDQYPATIEPLDQVMLYAQNSGMIALLDLYLGKELKKGQVIGRLDTRILQINLKNAQIERNLAAINKTKKLDDYNRARDLFENNAGLQVNMLTAKNEFDNAVNKLENSEIQIRLIQQQIRNSIIISPLSGAVSAHMIKQGEFVSPGSPIATISNTAAVKVTVFVDQQMSYKLKTGESAVITSPLFGEETFKGKINYISSVSDSNHNYQIDLLISEKKGILLKGGTDVQVSFNTVSKKEALQIPKSSLINDSKDPYVFIDNNGKAVTKIIKTGIIQNDLVEVLSGLNEGDRVITTGQINLRAGSTINIIK</sequence>
<evidence type="ECO:0000256" key="4">
    <source>
        <dbReference type="SAM" id="Phobius"/>
    </source>
</evidence>
<dbReference type="GO" id="GO:0015562">
    <property type="term" value="F:efflux transmembrane transporter activity"/>
    <property type="evidence" value="ECO:0007669"/>
    <property type="project" value="TreeGrafter"/>
</dbReference>
<protein>
    <submittedName>
        <fullName evidence="6">RND family efflux transporter MFP subunit</fullName>
    </submittedName>
</protein>
<dbReference type="Gene3D" id="2.40.50.100">
    <property type="match status" value="1"/>
</dbReference>
<evidence type="ECO:0000313" key="6">
    <source>
        <dbReference type="EMBL" id="MBB4804714.1"/>
    </source>
</evidence>
<dbReference type="Proteomes" id="UP000561681">
    <property type="component" value="Unassembled WGS sequence"/>
</dbReference>
<evidence type="ECO:0000256" key="2">
    <source>
        <dbReference type="ARBA" id="ARBA00022448"/>
    </source>
</evidence>
<keyword evidence="7" id="KW-1185">Reference proteome</keyword>